<organism evidence="2">
    <name type="scientific">bioreactor metagenome</name>
    <dbReference type="NCBI Taxonomy" id="1076179"/>
    <lineage>
        <taxon>unclassified sequences</taxon>
        <taxon>metagenomes</taxon>
        <taxon>ecological metagenomes</taxon>
    </lineage>
</organism>
<sequence length="85" mass="9514">MNQIITNYKIKPLPVLLSFLLLLITFRIDILPQTSSLILVFKIIAVPTLSVISLFITFGKEGVADIFSKPKKPFNLIIRNSSSLP</sequence>
<keyword evidence="1" id="KW-0812">Transmembrane</keyword>
<proteinExistence type="predicted"/>
<evidence type="ECO:0000256" key="1">
    <source>
        <dbReference type="SAM" id="Phobius"/>
    </source>
</evidence>
<accession>A0A645DL14</accession>
<dbReference type="EMBL" id="VSSQ01037325">
    <property type="protein sequence ID" value="MPM89979.1"/>
    <property type="molecule type" value="Genomic_DNA"/>
</dbReference>
<evidence type="ECO:0000313" key="2">
    <source>
        <dbReference type="EMBL" id="MPM89979.1"/>
    </source>
</evidence>
<reference evidence="2" key="1">
    <citation type="submission" date="2019-08" db="EMBL/GenBank/DDBJ databases">
        <authorList>
            <person name="Kucharzyk K."/>
            <person name="Murdoch R.W."/>
            <person name="Higgins S."/>
            <person name="Loffler F."/>
        </authorList>
    </citation>
    <scope>NUCLEOTIDE SEQUENCE</scope>
</reference>
<dbReference type="AlphaFoldDB" id="A0A645DL14"/>
<feature type="transmembrane region" description="Helical" evidence="1">
    <location>
        <begin position="37"/>
        <end position="59"/>
    </location>
</feature>
<protein>
    <submittedName>
        <fullName evidence="2">Uncharacterized protein</fullName>
    </submittedName>
</protein>
<keyword evidence="1" id="KW-0472">Membrane</keyword>
<gene>
    <name evidence="2" type="ORF">SDC9_137095</name>
</gene>
<name>A0A645DL14_9ZZZZ</name>
<keyword evidence="1" id="KW-1133">Transmembrane helix</keyword>
<comment type="caution">
    <text evidence="2">The sequence shown here is derived from an EMBL/GenBank/DDBJ whole genome shotgun (WGS) entry which is preliminary data.</text>
</comment>